<organism evidence="1 2">
    <name type="scientific">Elasticomyces elasticus</name>
    <dbReference type="NCBI Taxonomy" id="574655"/>
    <lineage>
        <taxon>Eukaryota</taxon>
        <taxon>Fungi</taxon>
        <taxon>Dikarya</taxon>
        <taxon>Ascomycota</taxon>
        <taxon>Pezizomycotina</taxon>
        <taxon>Dothideomycetes</taxon>
        <taxon>Dothideomycetidae</taxon>
        <taxon>Mycosphaerellales</taxon>
        <taxon>Teratosphaeriaceae</taxon>
        <taxon>Elasticomyces</taxon>
    </lineage>
</organism>
<evidence type="ECO:0000313" key="1">
    <source>
        <dbReference type="EMBL" id="KAK5703973.1"/>
    </source>
</evidence>
<accession>A0AAN8A3P8</accession>
<evidence type="ECO:0000313" key="2">
    <source>
        <dbReference type="Proteomes" id="UP001310594"/>
    </source>
</evidence>
<evidence type="ECO:0008006" key="3">
    <source>
        <dbReference type="Google" id="ProtNLM"/>
    </source>
</evidence>
<proteinExistence type="predicted"/>
<gene>
    <name evidence="1" type="ORF">LTR97_002986</name>
</gene>
<reference evidence="1" key="1">
    <citation type="submission" date="2023-08" db="EMBL/GenBank/DDBJ databases">
        <title>Black Yeasts Isolated from many extreme environments.</title>
        <authorList>
            <person name="Coleine C."/>
            <person name="Stajich J.E."/>
            <person name="Selbmann L."/>
        </authorList>
    </citation>
    <scope>NUCLEOTIDE SEQUENCE</scope>
    <source>
        <strain evidence="1">CCFEE 5810</strain>
    </source>
</reference>
<dbReference type="PANTHER" id="PTHR42085:SF2">
    <property type="entry name" value="F-BOX DOMAIN-CONTAINING PROTEIN"/>
    <property type="match status" value="1"/>
</dbReference>
<dbReference type="Proteomes" id="UP001310594">
    <property type="component" value="Unassembled WGS sequence"/>
</dbReference>
<comment type="caution">
    <text evidence="1">The sequence shown here is derived from an EMBL/GenBank/DDBJ whole genome shotgun (WGS) entry which is preliminary data.</text>
</comment>
<dbReference type="InterPro" id="IPR038883">
    <property type="entry name" value="AN11006-like"/>
</dbReference>
<protein>
    <recommendedName>
        <fullName evidence="3">F-box domain-containing protein</fullName>
    </recommendedName>
</protein>
<sequence>MATGTFERPSEDTSPSLLLNLPVELQIAIYEFAILSSKEEIQLLNFACNSSYRNRGDQMVIDEKLWASGDLHAPPQPPLTRTCSFIRGITLPMFYQEHTFHAHYCYGAKLEGATRWLTAIGARNRSQLKKMFLFDRNSHHDRSSPKNIAEAMETFKDLFDADVEEGTKREGVWHRVIFPRVED</sequence>
<dbReference type="AlphaFoldDB" id="A0AAN8A3P8"/>
<name>A0AAN8A3P8_9PEZI</name>
<dbReference type="PANTHER" id="PTHR42085">
    <property type="entry name" value="F-BOX DOMAIN-CONTAINING PROTEIN"/>
    <property type="match status" value="1"/>
</dbReference>
<dbReference type="EMBL" id="JAVRQU010000004">
    <property type="protein sequence ID" value="KAK5703973.1"/>
    <property type="molecule type" value="Genomic_DNA"/>
</dbReference>